<keyword evidence="2" id="KW-1185">Reference proteome</keyword>
<protein>
    <submittedName>
        <fullName evidence="1">Uncharacterized protein</fullName>
    </submittedName>
</protein>
<dbReference type="EMBL" id="JARKNE010000008">
    <property type="protein sequence ID" value="KAK5813517.1"/>
    <property type="molecule type" value="Genomic_DNA"/>
</dbReference>
<evidence type="ECO:0000313" key="1">
    <source>
        <dbReference type="EMBL" id="KAK5813517.1"/>
    </source>
</evidence>
<sequence length="163" mass="18356">MDSGIGPVNRTCKFTPVSKMVEGDGRWDWTRLQFVFSENGLQRLGVTVPPNNNDEDDRLCWRWESRRCFSVKSAYSSEQNNQTVNDFLWKAAWRLKGPQRVSSAECLFRKGLDSISRGGVGIRWEVPKWEWIKVNTDAAVGTFVAAVAGVVRDNGTLAIGVFP</sequence>
<gene>
    <name evidence="1" type="ORF">PVK06_028968</name>
</gene>
<dbReference type="Proteomes" id="UP001358586">
    <property type="component" value="Chromosome 8"/>
</dbReference>
<organism evidence="1 2">
    <name type="scientific">Gossypium arboreum</name>
    <name type="common">Tree cotton</name>
    <name type="synonym">Gossypium nanking</name>
    <dbReference type="NCBI Taxonomy" id="29729"/>
    <lineage>
        <taxon>Eukaryota</taxon>
        <taxon>Viridiplantae</taxon>
        <taxon>Streptophyta</taxon>
        <taxon>Embryophyta</taxon>
        <taxon>Tracheophyta</taxon>
        <taxon>Spermatophyta</taxon>
        <taxon>Magnoliopsida</taxon>
        <taxon>eudicotyledons</taxon>
        <taxon>Gunneridae</taxon>
        <taxon>Pentapetalae</taxon>
        <taxon>rosids</taxon>
        <taxon>malvids</taxon>
        <taxon>Malvales</taxon>
        <taxon>Malvaceae</taxon>
        <taxon>Malvoideae</taxon>
        <taxon>Gossypium</taxon>
    </lineage>
</organism>
<reference evidence="1 2" key="1">
    <citation type="submission" date="2023-03" db="EMBL/GenBank/DDBJ databases">
        <title>WGS of Gossypium arboreum.</title>
        <authorList>
            <person name="Yu D."/>
        </authorList>
    </citation>
    <scope>NUCLEOTIDE SEQUENCE [LARGE SCALE GENOMIC DNA]</scope>
    <source>
        <tissue evidence="1">Leaf</tissue>
    </source>
</reference>
<accession>A0ABR0P5C1</accession>
<evidence type="ECO:0000313" key="2">
    <source>
        <dbReference type="Proteomes" id="UP001358586"/>
    </source>
</evidence>
<comment type="caution">
    <text evidence="1">The sequence shown here is derived from an EMBL/GenBank/DDBJ whole genome shotgun (WGS) entry which is preliminary data.</text>
</comment>
<proteinExistence type="predicted"/>
<name>A0ABR0P5C1_GOSAR</name>